<evidence type="ECO:0000313" key="2">
    <source>
        <dbReference type="EMBL" id="OAD20856.1"/>
    </source>
</evidence>
<feature type="region of interest" description="Disordered" evidence="1">
    <location>
        <begin position="1"/>
        <end position="20"/>
    </location>
</feature>
<evidence type="ECO:0000256" key="1">
    <source>
        <dbReference type="SAM" id="MobiDB-lite"/>
    </source>
</evidence>
<dbReference type="AlphaFoldDB" id="A0A176RYU2"/>
<accession>A0A176RYU2</accession>
<protein>
    <submittedName>
        <fullName evidence="2">Uncharacterized protein</fullName>
    </submittedName>
</protein>
<evidence type="ECO:0000313" key="3">
    <source>
        <dbReference type="Proteomes" id="UP000076962"/>
    </source>
</evidence>
<proteinExistence type="predicted"/>
<name>A0A176RYU2_9GAMM</name>
<keyword evidence="3" id="KW-1185">Reference proteome</keyword>
<reference evidence="2 3" key="1">
    <citation type="submission" date="2016-05" db="EMBL/GenBank/DDBJ databases">
        <title>Single-cell genome of chain-forming Candidatus Thiomargarita nelsonii and comparison to other large sulfur-oxidizing bacteria.</title>
        <authorList>
            <person name="Winkel M."/>
            <person name="Salman V."/>
            <person name="Woyke T."/>
            <person name="Schulz-Vogt H."/>
            <person name="Richter M."/>
            <person name="Flood B."/>
            <person name="Bailey J."/>
            <person name="Amann R."/>
            <person name="Mussmann M."/>
        </authorList>
    </citation>
    <scope>NUCLEOTIDE SEQUENCE [LARGE SCALE GENOMIC DNA]</scope>
    <source>
        <strain evidence="2 3">THI036</strain>
    </source>
</reference>
<comment type="caution">
    <text evidence="2">The sequence shown here is derived from an EMBL/GenBank/DDBJ whole genome shotgun (WGS) entry which is preliminary data.</text>
</comment>
<organism evidence="2 3">
    <name type="scientific">Candidatus Thiomargarita nelsonii</name>
    <dbReference type="NCBI Taxonomy" id="1003181"/>
    <lineage>
        <taxon>Bacteria</taxon>
        <taxon>Pseudomonadati</taxon>
        <taxon>Pseudomonadota</taxon>
        <taxon>Gammaproteobacteria</taxon>
        <taxon>Thiotrichales</taxon>
        <taxon>Thiotrichaceae</taxon>
        <taxon>Thiomargarita</taxon>
    </lineage>
</organism>
<dbReference type="Proteomes" id="UP000076962">
    <property type="component" value="Unassembled WGS sequence"/>
</dbReference>
<gene>
    <name evidence="2" type="ORF">THIOM_003413</name>
</gene>
<sequence length="67" mass="7142">MSTWGNTIPQSELVGRPHNSPLIKLPIRPAPNARGASGAIKSVTSKKGRLILRAYNQVATKTPISPP</sequence>
<feature type="compositionally biased region" description="Polar residues" evidence="1">
    <location>
        <begin position="1"/>
        <end position="10"/>
    </location>
</feature>
<dbReference type="EMBL" id="LUTY01002056">
    <property type="protein sequence ID" value="OAD20856.1"/>
    <property type="molecule type" value="Genomic_DNA"/>
</dbReference>